<keyword evidence="1" id="KW-0732">Signal</keyword>
<reference evidence="5" key="1">
    <citation type="submission" date="2013-04" db="EMBL/GenBank/DDBJ databases">
        <title>Thioclava sp. 13D2W-2 Genome Sequencing.</title>
        <authorList>
            <person name="Lai Q."/>
            <person name="Li G."/>
            <person name="Shao Z."/>
        </authorList>
    </citation>
    <scope>NUCLEOTIDE SEQUENCE [LARGE SCALE GENOMIC DNA]</scope>
    <source>
        <strain evidence="5">13D2W-2</strain>
    </source>
</reference>
<dbReference type="Pfam" id="PF04453">
    <property type="entry name" value="LptD"/>
    <property type="match status" value="1"/>
</dbReference>
<organism evidence="4 5">
    <name type="scientific">Thioclava atlantica</name>
    <dbReference type="NCBI Taxonomy" id="1317124"/>
    <lineage>
        <taxon>Bacteria</taxon>
        <taxon>Pseudomonadati</taxon>
        <taxon>Pseudomonadota</taxon>
        <taxon>Alphaproteobacteria</taxon>
        <taxon>Rhodobacterales</taxon>
        <taxon>Paracoccaceae</taxon>
        <taxon>Thioclava</taxon>
    </lineage>
</organism>
<accession>A0A085TWC4</accession>
<evidence type="ECO:0000256" key="1">
    <source>
        <dbReference type="HAMAP-Rule" id="MF_01411"/>
    </source>
</evidence>
<dbReference type="GO" id="GO:1990351">
    <property type="term" value="C:transporter complex"/>
    <property type="evidence" value="ECO:0007669"/>
    <property type="project" value="TreeGrafter"/>
</dbReference>
<proteinExistence type="inferred from homology"/>
<sequence precursor="true">MRSRLRSGAWTGRASALALACALGLAGAGNLPAQVTTDPAAPSPSPEAGATPSSEAMATLLADRVSIERDNRLVAEGNIEIYYHSRRLTATRVIYDRKTDKLTLEGPIRLEEPGRTNVVILASQAELSSDLRNGILLSARMVMARELQLAAARIERRDGRFTVLDKVVASSCEVCRTDPTPLWEIRARQVVHDAETRQIVFSDAQFRAMGVPIAYLPRLRMPAPGVTRMSGFLRPSFRTTSGLGPGIKIPYFFALGPSRDLTVTPYIAASRTRTLEARYRQAFDWGKMEWSGALSRDDIIANKTRGYLFGELEARLPDAFKLTAQLRMVSDDSYLLNYGVSGEDRLWSGVNVERVRRNELIWTRVGNTHSIRPDESNTTQPMLSGMGEWVRSFRPNVLGGEASIRYSMLATRRASTSTLDGDGDGVPDGRDMVRGSLSADWRRNWLLSAGILGSIEARFAADVIETQQDPSYSKTVLRGQPTLATELRWPWVKTSGRAAYVIEPVAQIVWAPDRLSRSPNEDSQLPEFDEGNLFSLSRYPGEDARETGLRANLGLSFTRYDNSGWSLGVAAGRIFRQRDLNQFTPGTGLSGLRSDWLLSTHVATVRGLTLSNRALFDDGFSISRDELRLSWSGKRYDVSTGYLWLEANPAEMRDTDMSELLLDTGWTLGNGWSGTFSSRYDFTAQRAARAEIGLRYTNECVAVDLSLSRRFTSSTSVTPETNFGFSVQLVGFGAGGGEPVRRMCGS</sequence>
<dbReference type="InterPro" id="IPR020889">
    <property type="entry name" value="LipoPS_assembly_LptD"/>
</dbReference>
<keyword evidence="1" id="KW-0472">Membrane</keyword>
<dbReference type="AlphaFoldDB" id="A0A085TWC4"/>
<evidence type="ECO:0000313" key="4">
    <source>
        <dbReference type="EMBL" id="KFE35021.1"/>
    </source>
</evidence>
<comment type="function">
    <text evidence="1">Involved in the assembly of lipopolysaccharide (LPS) at the surface of the outer membrane.</text>
</comment>
<comment type="caution">
    <text evidence="1">Lacks conserved residue(s) required for the propagation of feature annotation.</text>
</comment>
<dbReference type="EMBL" id="AQRC01000007">
    <property type="protein sequence ID" value="KFE35021.1"/>
    <property type="molecule type" value="Genomic_DNA"/>
</dbReference>
<dbReference type="RefSeq" id="WP_238321310.1">
    <property type="nucleotide sequence ID" value="NZ_AQRC01000007.1"/>
</dbReference>
<protein>
    <recommendedName>
        <fullName evidence="1">LPS-assembly protein LptD</fullName>
    </recommendedName>
</protein>
<dbReference type="PANTHER" id="PTHR30189:SF1">
    <property type="entry name" value="LPS-ASSEMBLY PROTEIN LPTD"/>
    <property type="match status" value="1"/>
</dbReference>
<evidence type="ECO:0000256" key="2">
    <source>
        <dbReference type="SAM" id="MobiDB-lite"/>
    </source>
</evidence>
<keyword evidence="1" id="KW-0998">Cell outer membrane</keyword>
<dbReference type="STRING" id="1317124.DW2_10669"/>
<dbReference type="PANTHER" id="PTHR30189">
    <property type="entry name" value="LPS-ASSEMBLY PROTEIN"/>
    <property type="match status" value="1"/>
</dbReference>
<dbReference type="HAMAP" id="MF_01411">
    <property type="entry name" value="LPS_assembly_LptD"/>
    <property type="match status" value="1"/>
</dbReference>
<feature type="region of interest" description="Disordered" evidence="2">
    <location>
        <begin position="34"/>
        <end position="53"/>
    </location>
</feature>
<gene>
    <name evidence="1" type="primary">lptD</name>
    <name evidence="4" type="ORF">DW2_10669</name>
</gene>
<dbReference type="InterPro" id="IPR007543">
    <property type="entry name" value="LptD_C"/>
</dbReference>
<dbReference type="eggNOG" id="COG1452">
    <property type="taxonomic scope" value="Bacteria"/>
</dbReference>
<dbReference type="InterPro" id="IPR050218">
    <property type="entry name" value="LptD"/>
</dbReference>
<dbReference type="GO" id="GO:0009279">
    <property type="term" value="C:cell outer membrane"/>
    <property type="evidence" value="ECO:0007669"/>
    <property type="project" value="UniProtKB-SubCell"/>
</dbReference>
<feature type="signal peptide" evidence="1">
    <location>
        <begin position="1"/>
        <end position="33"/>
    </location>
</feature>
<dbReference type="Proteomes" id="UP000028607">
    <property type="component" value="Unassembled WGS sequence"/>
</dbReference>
<evidence type="ECO:0000313" key="5">
    <source>
        <dbReference type="Proteomes" id="UP000028607"/>
    </source>
</evidence>
<comment type="caution">
    <text evidence="4">The sequence shown here is derived from an EMBL/GenBank/DDBJ whole genome shotgun (WGS) entry which is preliminary data.</text>
</comment>
<evidence type="ECO:0000259" key="3">
    <source>
        <dbReference type="Pfam" id="PF04453"/>
    </source>
</evidence>
<name>A0A085TWC4_9RHOB</name>
<comment type="subunit">
    <text evidence="1">Component of the lipopolysaccharide transport and assembly complex.</text>
</comment>
<dbReference type="PATRIC" id="fig|1317124.6.peg.2162"/>
<keyword evidence="5" id="KW-1185">Reference proteome</keyword>
<dbReference type="GO" id="GO:0015920">
    <property type="term" value="P:lipopolysaccharide transport"/>
    <property type="evidence" value="ECO:0007669"/>
    <property type="project" value="InterPro"/>
</dbReference>
<feature type="chain" id="PRO_5008982352" description="LPS-assembly protein LptD" evidence="1">
    <location>
        <begin position="34"/>
        <end position="746"/>
    </location>
</feature>
<comment type="similarity">
    <text evidence="1">Belongs to the LptD family.</text>
</comment>
<dbReference type="GO" id="GO:0043165">
    <property type="term" value="P:Gram-negative-bacterium-type cell outer membrane assembly"/>
    <property type="evidence" value="ECO:0007669"/>
    <property type="project" value="UniProtKB-UniRule"/>
</dbReference>
<reference evidence="4 5" key="2">
    <citation type="journal article" date="2015" name="Antonie Van Leeuwenhoek">
        <title>Thioclava indica sp. nov., isolated from surface seawater of the Indian Ocean.</title>
        <authorList>
            <person name="Liu Y."/>
            <person name="Lai Q."/>
            <person name="Du J."/>
            <person name="Xu H."/>
            <person name="Jiang L."/>
            <person name="Shao Z."/>
        </authorList>
    </citation>
    <scope>NUCLEOTIDE SEQUENCE [LARGE SCALE GENOMIC DNA]</scope>
    <source>
        <strain evidence="4 5">13D2W-2</strain>
    </source>
</reference>
<comment type="subcellular location">
    <subcellularLocation>
        <location evidence="1">Cell outer membrane</location>
    </subcellularLocation>
</comment>
<feature type="domain" description="LptD C-terminal" evidence="3">
    <location>
        <begin position="303"/>
        <end position="672"/>
    </location>
</feature>